<accession>A0A2T7P948</accession>
<protein>
    <recommendedName>
        <fullName evidence="3">HAT C-terminal dimerisation domain-containing protein</fullName>
    </recommendedName>
</protein>
<evidence type="ECO:0008006" key="3">
    <source>
        <dbReference type="Google" id="ProtNLM"/>
    </source>
</evidence>
<dbReference type="Proteomes" id="UP000245119">
    <property type="component" value="Linkage Group LG5"/>
</dbReference>
<evidence type="ECO:0000313" key="2">
    <source>
        <dbReference type="Proteomes" id="UP000245119"/>
    </source>
</evidence>
<dbReference type="EMBL" id="PZQS01000005">
    <property type="protein sequence ID" value="PVD29940.1"/>
    <property type="molecule type" value="Genomic_DNA"/>
</dbReference>
<dbReference type="OrthoDB" id="6140090at2759"/>
<dbReference type="SUPFAM" id="SSF53098">
    <property type="entry name" value="Ribonuclease H-like"/>
    <property type="match status" value="1"/>
</dbReference>
<dbReference type="AlphaFoldDB" id="A0A2T7P948"/>
<proteinExistence type="predicted"/>
<comment type="caution">
    <text evidence="1">The sequence shown here is derived from an EMBL/GenBank/DDBJ whole genome shotgun (WGS) entry which is preliminary data.</text>
</comment>
<keyword evidence="2" id="KW-1185">Reference proteome</keyword>
<dbReference type="STRING" id="400727.A0A2T7P948"/>
<sequence>MDIVRTMIGEMLIKMVNFVKNSSARSRLFSMIYQDMGADYDALLYYCESRWLSHGKALARVFELREELWVFLKENSFNKADLLKNDRLLLLMAYLSDIFEKLNVVNTSVQGKDKTILQTTDKMNAFFRKIWITSGLSTQEEEQLTDLSSDQCLKMVFQTTPVPKFWISVNGEYPLLSTSYVSEQGFSALAALKSKYRNRLDAEADLRIALQDLDTRHGVTVPGEGRSQVLEAAYLLELYSM</sequence>
<dbReference type="PANTHER" id="PTHR45913">
    <property type="entry name" value="EPM2A-INTERACTING PROTEIN 1"/>
    <property type="match status" value="1"/>
</dbReference>
<organism evidence="1 2">
    <name type="scientific">Pomacea canaliculata</name>
    <name type="common">Golden apple snail</name>
    <dbReference type="NCBI Taxonomy" id="400727"/>
    <lineage>
        <taxon>Eukaryota</taxon>
        <taxon>Metazoa</taxon>
        <taxon>Spiralia</taxon>
        <taxon>Lophotrochozoa</taxon>
        <taxon>Mollusca</taxon>
        <taxon>Gastropoda</taxon>
        <taxon>Caenogastropoda</taxon>
        <taxon>Architaenioglossa</taxon>
        <taxon>Ampullarioidea</taxon>
        <taxon>Ampullariidae</taxon>
        <taxon>Pomacea</taxon>
    </lineage>
</organism>
<evidence type="ECO:0000313" key="1">
    <source>
        <dbReference type="EMBL" id="PVD29940.1"/>
    </source>
</evidence>
<dbReference type="InterPro" id="IPR012337">
    <property type="entry name" value="RNaseH-like_sf"/>
</dbReference>
<gene>
    <name evidence="1" type="ORF">C0Q70_09200</name>
</gene>
<name>A0A2T7P948_POMCA</name>
<reference evidence="1 2" key="1">
    <citation type="submission" date="2018-04" db="EMBL/GenBank/DDBJ databases">
        <title>The genome of golden apple snail Pomacea canaliculata provides insight into stress tolerance and invasive adaptation.</title>
        <authorList>
            <person name="Liu C."/>
            <person name="Liu B."/>
            <person name="Ren Y."/>
            <person name="Zhang Y."/>
            <person name="Wang H."/>
            <person name="Li S."/>
            <person name="Jiang F."/>
            <person name="Yin L."/>
            <person name="Zhang G."/>
            <person name="Qian W."/>
            <person name="Fan W."/>
        </authorList>
    </citation>
    <scope>NUCLEOTIDE SEQUENCE [LARGE SCALE GENOMIC DNA]</scope>
    <source>
        <strain evidence="1">SZHN2017</strain>
        <tissue evidence="1">Muscle</tissue>
    </source>
</reference>
<dbReference type="PANTHER" id="PTHR45913:SF19">
    <property type="entry name" value="LOW QUALITY PROTEIN: ZINC FINGER BED DOMAIN-CONTAINING PROTEIN 5-LIKE"/>
    <property type="match status" value="1"/>
</dbReference>